<dbReference type="Proteomes" id="UP000176568">
    <property type="component" value="Unassembled WGS sequence"/>
</dbReference>
<dbReference type="InterPro" id="IPR053138">
    <property type="entry name" value="N-alpha-Ac-DABA_deacetylase"/>
</dbReference>
<evidence type="ECO:0000256" key="4">
    <source>
        <dbReference type="ARBA" id="ARBA00022833"/>
    </source>
</evidence>
<protein>
    <recommendedName>
        <fullName evidence="5">Succinylglutamate desuccinylase/Aspartoacylase catalytic domain-containing protein</fullName>
    </recommendedName>
</protein>
<feature type="domain" description="Succinylglutamate desuccinylase/Aspartoacylase catalytic" evidence="5">
    <location>
        <begin position="11"/>
        <end position="162"/>
    </location>
</feature>
<evidence type="ECO:0000256" key="2">
    <source>
        <dbReference type="ARBA" id="ARBA00022723"/>
    </source>
</evidence>
<dbReference type="AlphaFoldDB" id="A0A1F4Y2X4"/>
<reference evidence="6 7" key="1">
    <citation type="journal article" date="2016" name="Nat. Commun.">
        <title>Thousands of microbial genomes shed light on interconnected biogeochemical processes in an aquifer system.</title>
        <authorList>
            <person name="Anantharaman K."/>
            <person name="Brown C.T."/>
            <person name="Hug L.A."/>
            <person name="Sharon I."/>
            <person name="Castelle C.J."/>
            <person name="Probst A.J."/>
            <person name="Thomas B.C."/>
            <person name="Singh A."/>
            <person name="Wilkins M.J."/>
            <person name="Karaoz U."/>
            <person name="Brodie E.L."/>
            <person name="Williams K.H."/>
            <person name="Hubbard S.S."/>
            <person name="Banfield J.F."/>
        </authorList>
    </citation>
    <scope>NUCLEOTIDE SEQUENCE [LARGE SCALE GENOMIC DNA]</scope>
</reference>
<dbReference type="GO" id="GO:0016788">
    <property type="term" value="F:hydrolase activity, acting on ester bonds"/>
    <property type="evidence" value="ECO:0007669"/>
    <property type="project" value="InterPro"/>
</dbReference>
<dbReference type="Gene3D" id="3.40.630.10">
    <property type="entry name" value="Zn peptidases"/>
    <property type="match status" value="1"/>
</dbReference>
<dbReference type="PANTHER" id="PTHR37326:SF1">
    <property type="entry name" value="BLL3975 PROTEIN"/>
    <property type="match status" value="1"/>
</dbReference>
<dbReference type="GO" id="GO:0046872">
    <property type="term" value="F:metal ion binding"/>
    <property type="evidence" value="ECO:0007669"/>
    <property type="project" value="UniProtKB-KW"/>
</dbReference>
<dbReference type="PANTHER" id="PTHR37326">
    <property type="entry name" value="BLL3975 PROTEIN"/>
    <property type="match status" value="1"/>
</dbReference>
<keyword evidence="4" id="KW-0862">Zinc</keyword>
<organism evidence="6 7">
    <name type="scientific">Candidatus Adlerbacteria bacterium RIFOXYC1_FULL_48_26</name>
    <dbReference type="NCBI Taxonomy" id="1797247"/>
    <lineage>
        <taxon>Bacteria</taxon>
        <taxon>Candidatus Adleribacteriota</taxon>
    </lineage>
</organism>
<evidence type="ECO:0000313" key="6">
    <source>
        <dbReference type="EMBL" id="OGC88302.1"/>
    </source>
</evidence>
<comment type="cofactor">
    <cofactor evidence="1">
        <name>Zn(2+)</name>
        <dbReference type="ChEBI" id="CHEBI:29105"/>
    </cofactor>
</comment>
<evidence type="ECO:0000259" key="5">
    <source>
        <dbReference type="Pfam" id="PF24827"/>
    </source>
</evidence>
<dbReference type="InterPro" id="IPR055438">
    <property type="entry name" value="AstE_AspA_cat"/>
</dbReference>
<dbReference type="EMBL" id="MEXB01000009">
    <property type="protein sequence ID" value="OGC88302.1"/>
    <property type="molecule type" value="Genomic_DNA"/>
</dbReference>
<evidence type="ECO:0000256" key="3">
    <source>
        <dbReference type="ARBA" id="ARBA00022801"/>
    </source>
</evidence>
<keyword evidence="2" id="KW-0479">Metal-binding</keyword>
<name>A0A1F4Y2X4_9BACT</name>
<dbReference type="SUPFAM" id="SSF53187">
    <property type="entry name" value="Zn-dependent exopeptidases"/>
    <property type="match status" value="1"/>
</dbReference>
<keyword evidence="3" id="KW-0378">Hydrolase</keyword>
<sequence>MPIADILGLKPGPTLLVTAGLDGDEYPSIEAAYAAAETYNGGNFSGRLIILPIVNVAGFDAGTSKNPIDGKYPKYCIPGSLFGTTPRLMRRIVQDYARHASLWLDLHSAAQGETVIPCLWNNISGVAAIDARGEAFTRVSGVVAAVREQGSTATRTLAKYGCTYVLAESEDEEQHGHYIDRAMQTLGMIPSVSSIRPPRVFTKTRDLETLEDIPGEGEVLLWKKVAQPPHPGARLGEIAYEEITE</sequence>
<comment type="caution">
    <text evidence="6">The sequence shown here is derived from an EMBL/GenBank/DDBJ whole genome shotgun (WGS) entry which is preliminary data.</text>
</comment>
<evidence type="ECO:0000256" key="1">
    <source>
        <dbReference type="ARBA" id="ARBA00001947"/>
    </source>
</evidence>
<dbReference type="Pfam" id="PF24827">
    <property type="entry name" value="AstE_AspA_cat"/>
    <property type="match status" value="1"/>
</dbReference>
<proteinExistence type="predicted"/>
<accession>A0A1F4Y2X4</accession>
<evidence type="ECO:0000313" key="7">
    <source>
        <dbReference type="Proteomes" id="UP000176568"/>
    </source>
</evidence>
<gene>
    <name evidence="6" type="ORF">A2419_00350</name>
</gene>